<feature type="region of interest" description="Disordered" evidence="1">
    <location>
        <begin position="125"/>
        <end position="169"/>
    </location>
</feature>
<keyword evidence="2" id="KW-1133">Transmembrane helix</keyword>
<dbReference type="Pfam" id="PF10708">
    <property type="entry name" value="DUF2510"/>
    <property type="match status" value="1"/>
</dbReference>
<dbReference type="EMBL" id="JBEZUR010000024">
    <property type="protein sequence ID" value="MEU3555910.1"/>
    <property type="molecule type" value="Genomic_DNA"/>
</dbReference>
<organism evidence="4 5">
    <name type="scientific">Streptomyces fragilis</name>
    <dbReference type="NCBI Taxonomy" id="67301"/>
    <lineage>
        <taxon>Bacteria</taxon>
        <taxon>Bacillati</taxon>
        <taxon>Actinomycetota</taxon>
        <taxon>Actinomycetes</taxon>
        <taxon>Kitasatosporales</taxon>
        <taxon>Streptomycetaceae</taxon>
        <taxon>Streptomyces</taxon>
    </lineage>
</organism>
<sequence length="332" mass="33576">MTQAIPPGWYPDPGHTSDGPSGVRWWDGGAWTQHTLPAGAPVPPGPPAADASAQAIAAHPTLAGGDLSAPGQPAFPAHPGHPAYPVYGVQPPPRKRRGALVAAIVAAVVVVAGAAVGGVLLLDRGEDRAGPQPRETRAQDGAPGEEETPGSPEKITEGPVPDPANGISLPLPDGWTGSAHEAGAQVGADRTYPCPGTPSKDCTPGGAYSLPAEGLGLRGTAEAVARADIAANMEDSYGGDTYGSITSHKELEAGPVTVAGQKGHRVRWSAVTEEGADGVVESLAFPSPADPERMVLVRFGIDAGQDLSVIEEITEGIEKSELGSAPGSGEEV</sequence>
<dbReference type="Proteomes" id="UP001550850">
    <property type="component" value="Unassembled WGS sequence"/>
</dbReference>
<keyword evidence="2" id="KW-0812">Transmembrane</keyword>
<accession>A0ABV2YJK6</accession>
<comment type="caution">
    <text evidence="4">The sequence shown here is derived from an EMBL/GenBank/DDBJ whole genome shotgun (WGS) entry which is preliminary data.</text>
</comment>
<feature type="transmembrane region" description="Helical" evidence="2">
    <location>
        <begin position="99"/>
        <end position="122"/>
    </location>
</feature>
<name>A0ABV2YJK6_9ACTN</name>
<gene>
    <name evidence="4" type="ORF">AB0E65_17100</name>
</gene>
<proteinExistence type="predicted"/>
<evidence type="ECO:0000313" key="4">
    <source>
        <dbReference type="EMBL" id="MEU3555910.1"/>
    </source>
</evidence>
<evidence type="ECO:0000256" key="2">
    <source>
        <dbReference type="SAM" id="Phobius"/>
    </source>
</evidence>
<dbReference type="InterPro" id="IPR018929">
    <property type="entry name" value="DUF2510"/>
</dbReference>
<keyword evidence="2" id="KW-0472">Membrane</keyword>
<feature type="domain" description="DUF2510" evidence="3">
    <location>
        <begin position="7"/>
        <end position="43"/>
    </location>
</feature>
<keyword evidence="5" id="KW-1185">Reference proteome</keyword>
<feature type="compositionally biased region" description="Basic and acidic residues" evidence="1">
    <location>
        <begin position="125"/>
        <end position="138"/>
    </location>
</feature>
<evidence type="ECO:0000256" key="1">
    <source>
        <dbReference type="SAM" id="MobiDB-lite"/>
    </source>
</evidence>
<evidence type="ECO:0000259" key="3">
    <source>
        <dbReference type="Pfam" id="PF10708"/>
    </source>
</evidence>
<protein>
    <submittedName>
        <fullName evidence="4">DUF2510 domain-containing protein</fullName>
    </submittedName>
</protein>
<feature type="region of interest" description="Disordered" evidence="1">
    <location>
        <begin position="1"/>
        <end position="53"/>
    </location>
</feature>
<evidence type="ECO:0000313" key="5">
    <source>
        <dbReference type="Proteomes" id="UP001550850"/>
    </source>
</evidence>
<dbReference type="RefSeq" id="WP_108953093.1">
    <property type="nucleotide sequence ID" value="NZ_BEVZ01000002.1"/>
</dbReference>
<reference evidence="4 5" key="1">
    <citation type="submission" date="2024-06" db="EMBL/GenBank/DDBJ databases">
        <title>The Natural Products Discovery Center: Release of the First 8490 Sequenced Strains for Exploring Actinobacteria Biosynthetic Diversity.</title>
        <authorList>
            <person name="Kalkreuter E."/>
            <person name="Kautsar S.A."/>
            <person name="Yang D."/>
            <person name="Bader C.D."/>
            <person name="Teijaro C.N."/>
            <person name="Fluegel L."/>
            <person name="Davis C.M."/>
            <person name="Simpson J.R."/>
            <person name="Lauterbach L."/>
            <person name="Steele A.D."/>
            <person name="Gui C."/>
            <person name="Meng S."/>
            <person name="Li G."/>
            <person name="Viehrig K."/>
            <person name="Ye F."/>
            <person name="Su P."/>
            <person name="Kiefer A.F."/>
            <person name="Nichols A."/>
            <person name="Cepeda A.J."/>
            <person name="Yan W."/>
            <person name="Fan B."/>
            <person name="Jiang Y."/>
            <person name="Adhikari A."/>
            <person name="Zheng C.-J."/>
            <person name="Schuster L."/>
            <person name="Cowan T.M."/>
            <person name="Smanski M.J."/>
            <person name="Chevrette M.G."/>
            <person name="De Carvalho L.P.S."/>
            <person name="Shen B."/>
        </authorList>
    </citation>
    <scope>NUCLEOTIDE SEQUENCE [LARGE SCALE GENOMIC DNA]</scope>
    <source>
        <strain evidence="4 5">NPDC038104</strain>
    </source>
</reference>